<dbReference type="EMBL" id="NAJQ01000184">
    <property type="protein sequence ID" value="TKA75729.1"/>
    <property type="molecule type" value="Genomic_DNA"/>
</dbReference>
<comment type="caution">
    <text evidence="1">The sequence shown here is derived from an EMBL/GenBank/DDBJ whole genome shotgun (WGS) entry which is preliminary data.</text>
</comment>
<gene>
    <name evidence="1" type="ORF">B0A55_05912</name>
</gene>
<sequence length="110" mass="12210">METTHSANAMRSRVDPMTGARMSESYDSWAVLKAEIEDLIMEYTTPEAGKPPFSTAQLVVMAGICSHEATATETTTMRWILRSFPYYSRQAIEAYIAAHQAFHDTATLSG</sequence>
<accession>A0A4V5NGN9</accession>
<organism evidence="1 2">
    <name type="scientific">Friedmanniomyces simplex</name>
    <dbReference type="NCBI Taxonomy" id="329884"/>
    <lineage>
        <taxon>Eukaryota</taxon>
        <taxon>Fungi</taxon>
        <taxon>Dikarya</taxon>
        <taxon>Ascomycota</taxon>
        <taxon>Pezizomycotina</taxon>
        <taxon>Dothideomycetes</taxon>
        <taxon>Dothideomycetidae</taxon>
        <taxon>Mycosphaerellales</taxon>
        <taxon>Teratosphaeriaceae</taxon>
        <taxon>Friedmanniomyces</taxon>
    </lineage>
</organism>
<dbReference type="Proteomes" id="UP000309340">
    <property type="component" value="Unassembled WGS sequence"/>
</dbReference>
<proteinExistence type="predicted"/>
<protein>
    <submittedName>
        <fullName evidence="1">Uncharacterized protein</fullName>
    </submittedName>
</protein>
<name>A0A4V5NGN9_9PEZI</name>
<evidence type="ECO:0000313" key="1">
    <source>
        <dbReference type="EMBL" id="TKA75729.1"/>
    </source>
</evidence>
<reference evidence="1 2" key="1">
    <citation type="submission" date="2017-03" db="EMBL/GenBank/DDBJ databases">
        <title>Genomes of endolithic fungi from Antarctica.</title>
        <authorList>
            <person name="Coleine C."/>
            <person name="Masonjones S."/>
            <person name="Stajich J.E."/>
        </authorList>
    </citation>
    <scope>NUCLEOTIDE SEQUENCE [LARGE SCALE GENOMIC DNA]</scope>
    <source>
        <strain evidence="1 2">CCFEE 5184</strain>
    </source>
</reference>
<evidence type="ECO:0000313" key="2">
    <source>
        <dbReference type="Proteomes" id="UP000309340"/>
    </source>
</evidence>
<dbReference type="STRING" id="329884.A0A4V5NGN9"/>
<dbReference type="AlphaFoldDB" id="A0A4V5NGN9"/>
<keyword evidence="2" id="KW-1185">Reference proteome</keyword>